<comment type="caution">
    <text evidence="2">The sequence shown here is derived from an EMBL/GenBank/DDBJ whole genome shotgun (WGS) entry which is preliminary data.</text>
</comment>
<dbReference type="RefSeq" id="WP_156408034.1">
    <property type="nucleotide sequence ID" value="NZ_CP083373.1"/>
</dbReference>
<proteinExistence type="predicted"/>
<reference evidence="2 3" key="1">
    <citation type="submission" date="2020-01" db="EMBL/GenBank/DDBJ databases">
        <title>Draft genome assembly of Ensifer adhaerens T173.</title>
        <authorList>
            <person name="Craig J.E."/>
            <person name="Stinchcombe J.R."/>
        </authorList>
    </citation>
    <scope>NUCLEOTIDE SEQUENCE [LARGE SCALE GENOMIC DNA]</scope>
    <source>
        <strain evidence="2 3">T173</strain>
    </source>
</reference>
<protein>
    <submittedName>
        <fullName evidence="2">Uncharacterized protein</fullName>
    </submittedName>
</protein>
<keyword evidence="1" id="KW-0472">Membrane</keyword>
<name>A0AAW4FWX2_9HYPH</name>
<gene>
    <name evidence="2" type="ORF">GFB56_34790</name>
</gene>
<keyword evidence="3" id="KW-1185">Reference proteome</keyword>
<feature type="transmembrane region" description="Helical" evidence="1">
    <location>
        <begin position="46"/>
        <end position="67"/>
    </location>
</feature>
<evidence type="ECO:0000256" key="1">
    <source>
        <dbReference type="SAM" id="Phobius"/>
    </source>
</evidence>
<organism evidence="2 3">
    <name type="scientific">Ensifer canadensis</name>
    <dbReference type="NCBI Taxonomy" id="555315"/>
    <lineage>
        <taxon>Bacteria</taxon>
        <taxon>Pseudomonadati</taxon>
        <taxon>Pseudomonadota</taxon>
        <taxon>Alphaproteobacteria</taxon>
        <taxon>Hyphomicrobiales</taxon>
        <taxon>Rhizobiaceae</taxon>
        <taxon>Sinorhizobium/Ensifer group</taxon>
        <taxon>Ensifer</taxon>
    </lineage>
</organism>
<evidence type="ECO:0000313" key="2">
    <source>
        <dbReference type="EMBL" id="MBM3095861.1"/>
    </source>
</evidence>
<keyword evidence="1" id="KW-1133">Transmembrane helix</keyword>
<dbReference type="AlphaFoldDB" id="A0AAW4FWX2"/>
<accession>A0AAW4FWX2</accession>
<dbReference type="EMBL" id="WXFA01000058">
    <property type="protein sequence ID" value="MBM3095861.1"/>
    <property type="molecule type" value="Genomic_DNA"/>
</dbReference>
<dbReference type="Proteomes" id="UP000744980">
    <property type="component" value="Unassembled WGS sequence"/>
</dbReference>
<evidence type="ECO:0000313" key="3">
    <source>
        <dbReference type="Proteomes" id="UP000744980"/>
    </source>
</evidence>
<keyword evidence="1" id="KW-0812">Transmembrane</keyword>
<sequence>MRKATPMYPWDEDRRRAAAIDMQNRLNEQMAEKAKQSVKPGDNRKFLVFMVAVIFFKPFAEYCIHLYNTLAGYVHSLGSVFGF</sequence>